<dbReference type="Proteomes" id="UP000054047">
    <property type="component" value="Unassembled WGS sequence"/>
</dbReference>
<dbReference type="AlphaFoldDB" id="A0A0C2CAR1"/>
<dbReference type="OrthoDB" id="5842234at2759"/>
<gene>
    <name evidence="1" type="ORF">ANCDUO_23037</name>
</gene>
<evidence type="ECO:0000313" key="2">
    <source>
        <dbReference type="Proteomes" id="UP000054047"/>
    </source>
</evidence>
<proteinExistence type="predicted"/>
<name>A0A0C2CAR1_9BILA</name>
<keyword evidence="2" id="KW-1185">Reference proteome</keyword>
<evidence type="ECO:0000313" key="1">
    <source>
        <dbReference type="EMBL" id="KIH46907.1"/>
    </source>
</evidence>
<dbReference type="InterPro" id="IPR036691">
    <property type="entry name" value="Endo/exonu/phosph_ase_sf"/>
</dbReference>
<protein>
    <submittedName>
        <fullName evidence="1">Uncharacterized protein</fullName>
    </submittedName>
</protein>
<accession>A0A0C2CAR1</accession>
<reference evidence="1 2" key="1">
    <citation type="submission" date="2013-12" db="EMBL/GenBank/DDBJ databases">
        <title>Draft genome of the parsitic nematode Ancylostoma duodenale.</title>
        <authorList>
            <person name="Mitreva M."/>
        </authorList>
    </citation>
    <scope>NUCLEOTIDE SEQUENCE [LARGE SCALE GENOMIC DNA]</scope>
    <source>
        <strain evidence="1 2">Zhejiang</strain>
    </source>
</reference>
<sequence length="140" mass="15689">MLRYLHVHLSVSCIRRLENSSPPIQEAQETKAKTPYARRLESGELIIMGQKIDAKNVGEVGFLIHPREQPSIHPHEILSPPIAVLGLRTTKKAITTIVNCYAPNSVASEEDKDNFYSDLEVIVKKEKSCHKYCAGISTHL</sequence>
<organism evidence="1 2">
    <name type="scientific">Ancylostoma duodenale</name>
    <dbReference type="NCBI Taxonomy" id="51022"/>
    <lineage>
        <taxon>Eukaryota</taxon>
        <taxon>Metazoa</taxon>
        <taxon>Ecdysozoa</taxon>
        <taxon>Nematoda</taxon>
        <taxon>Chromadorea</taxon>
        <taxon>Rhabditida</taxon>
        <taxon>Rhabditina</taxon>
        <taxon>Rhabditomorpha</taxon>
        <taxon>Strongyloidea</taxon>
        <taxon>Ancylostomatidae</taxon>
        <taxon>Ancylostomatinae</taxon>
        <taxon>Ancylostoma</taxon>
    </lineage>
</organism>
<dbReference type="Gene3D" id="3.60.10.10">
    <property type="entry name" value="Endonuclease/exonuclease/phosphatase"/>
    <property type="match status" value="1"/>
</dbReference>
<dbReference type="EMBL" id="KN768330">
    <property type="protein sequence ID" value="KIH46907.1"/>
    <property type="molecule type" value="Genomic_DNA"/>
</dbReference>